<feature type="domain" description="tRNA/rRNA methyltransferase SpoU type" evidence="3">
    <location>
        <begin position="94"/>
        <end position="230"/>
    </location>
</feature>
<reference evidence="4 5" key="1">
    <citation type="submission" date="2016-11" db="EMBL/GenBank/DDBJ databases">
        <authorList>
            <person name="Jaros S."/>
            <person name="Januszkiewicz K."/>
            <person name="Wedrychowicz H."/>
        </authorList>
    </citation>
    <scope>NUCLEOTIDE SEQUENCE [LARGE SCALE GENOMIC DNA]</scope>
    <source>
        <strain evidence="4 5">DSM 15929</strain>
    </source>
</reference>
<dbReference type="GO" id="GO:0006396">
    <property type="term" value="P:RNA processing"/>
    <property type="evidence" value="ECO:0007669"/>
    <property type="project" value="InterPro"/>
</dbReference>
<dbReference type="Gene3D" id="3.40.1280.10">
    <property type="match status" value="1"/>
</dbReference>
<dbReference type="AlphaFoldDB" id="A0A1M6K1H2"/>
<dbReference type="OrthoDB" id="9794400at2"/>
<keyword evidence="2 4" id="KW-0808">Transferase</keyword>
<dbReference type="GO" id="GO:0008173">
    <property type="term" value="F:RNA methyltransferase activity"/>
    <property type="evidence" value="ECO:0007669"/>
    <property type="project" value="InterPro"/>
</dbReference>
<keyword evidence="5" id="KW-1185">Reference proteome</keyword>
<dbReference type="RefSeq" id="WP_073272200.1">
    <property type="nucleotide sequence ID" value="NZ_FRAC01000006.1"/>
</dbReference>
<dbReference type="EMBL" id="FRAC01000006">
    <property type="protein sequence ID" value="SHJ52813.1"/>
    <property type="molecule type" value="Genomic_DNA"/>
</dbReference>
<gene>
    <name evidence="4" type="ORF">SAMN02745136_00292</name>
</gene>
<proteinExistence type="predicted"/>
<dbReference type="GO" id="GO:0003723">
    <property type="term" value="F:RNA binding"/>
    <property type="evidence" value="ECO:0007669"/>
    <property type="project" value="InterPro"/>
</dbReference>
<accession>A0A1M6K1H2</accession>
<dbReference type="InterPro" id="IPR001537">
    <property type="entry name" value="SpoU_MeTrfase"/>
</dbReference>
<dbReference type="PANTHER" id="PTHR43191">
    <property type="entry name" value="RRNA METHYLTRANSFERASE 3"/>
    <property type="match status" value="1"/>
</dbReference>
<dbReference type="InterPro" id="IPR029026">
    <property type="entry name" value="tRNA_m1G_MTases_N"/>
</dbReference>
<evidence type="ECO:0000313" key="4">
    <source>
        <dbReference type="EMBL" id="SHJ52813.1"/>
    </source>
</evidence>
<organism evidence="4 5">
    <name type="scientific">Anaerocolumna jejuensis DSM 15929</name>
    <dbReference type="NCBI Taxonomy" id="1121322"/>
    <lineage>
        <taxon>Bacteria</taxon>
        <taxon>Bacillati</taxon>
        <taxon>Bacillota</taxon>
        <taxon>Clostridia</taxon>
        <taxon>Lachnospirales</taxon>
        <taxon>Lachnospiraceae</taxon>
        <taxon>Anaerocolumna</taxon>
    </lineage>
</organism>
<evidence type="ECO:0000256" key="2">
    <source>
        <dbReference type="ARBA" id="ARBA00022679"/>
    </source>
</evidence>
<sequence length="239" mass="26492">MEAVKPYKKGADYSYTLGAFPTYELIAGKKEKVRGVYVHSQYTDKENIVSTCKAGNIPVLTDDKLFNKISDKENCYVMGVFDKYEDIVSEDTSHIVLVNPSNMGNLGTILRTALGLGIKDIALITPCADVFNPKVIRASMGALFKLRVQMFESFEEYRSRYKKQEIFTFMLNGENTLEVQNCPKTELFSLVFGNEATGLDDSYLLAGTSVCIPQSPEVDSLNITIAVGIGAFLFTHCGK</sequence>
<dbReference type="PANTHER" id="PTHR43191:SF2">
    <property type="entry name" value="RRNA METHYLTRANSFERASE 3, MITOCHONDRIAL"/>
    <property type="match status" value="1"/>
</dbReference>
<protein>
    <submittedName>
        <fullName evidence="4">RNA methyltransferase, TrmH family</fullName>
    </submittedName>
</protein>
<dbReference type="GO" id="GO:0032259">
    <property type="term" value="P:methylation"/>
    <property type="evidence" value="ECO:0007669"/>
    <property type="project" value="UniProtKB-KW"/>
</dbReference>
<dbReference type="InterPro" id="IPR029028">
    <property type="entry name" value="Alpha/beta_knot_MTases"/>
</dbReference>
<evidence type="ECO:0000313" key="5">
    <source>
        <dbReference type="Proteomes" id="UP000184386"/>
    </source>
</evidence>
<dbReference type="InterPro" id="IPR051259">
    <property type="entry name" value="rRNA_Methyltransferase"/>
</dbReference>
<keyword evidence="1 4" id="KW-0489">Methyltransferase</keyword>
<evidence type="ECO:0000256" key="1">
    <source>
        <dbReference type="ARBA" id="ARBA00022603"/>
    </source>
</evidence>
<name>A0A1M6K1H2_9FIRM</name>
<dbReference type="STRING" id="1121322.SAMN02745136_00292"/>
<dbReference type="CDD" id="cd18082">
    <property type="entry name" value="SpoU-like_family"/>
    <property type="match status" value="1"/>
</dbReference>
<dbReference type="Proteomes" id="UP000184386">
    <property type="component" value="Unassembled WGS sequence"/>
</dbReference>
<evidence type="ECO:0000259" key="3">
    <source>
        <dbReference type="Pfam" id="PF00588"/>
    </source>
</evidence>
<dbReference type="SUPFAM" id="SSF75217">
    <property type="entry name" value="alpha/beta knot"/>
    <property type="match status" value="1"/>
</dbReference>
<dbReference type="Pfam" id="PF00588">
    <property type="entry name" value="SpoU_methylase"/>
    <property type="match status" value="1"/>
</dbReference>